<evidence type="ECO:0000256" key="7">
    <source>
        <dbReference type="SAM" id="Phobius"/>
    </source>
</evidence>
<keyword evidence="4 7" id="KW-1133">Transmembrane helix</keyword>
<keyword evidence="5 7" id="KW-0472">Membrane</keyword>
<gene>
    <name evidence="8" type="ORF">B0A48_04800</name>
</gene>
<dbReference type="PROSITE" id="PS01309">
    <property type="entry name" value="UPF0057"/>
    <property type="match status" value="1"/>
</dbReference>
<evidence type="ECO:0000256" key="2">
    <source>
        <dbReference type="ARBA" id="ARBA00009530"/>
    </source>
</evidence>
<name>A0A1V8TDW6_9PEZI</name>
<evidence type="ECO:0000256" key="4">
    <source>
        <dbReference type="ARBA" id="ARBA00022989"/>
    </source>
</evidence>
<proteinExistence type="inferred from homology"/>
<dbReference type="GO" id="GO:0016020">
    <property type="term" value="C:membrane"/>
    <property type="evidence" value="ECO:0007669"/>
    <property type="project" value="UniProtKB-SubCell"/>
</dbReference>
<dbReference type="InterPro" id="IPR000612">
    <property type="entry name" value="PMP3"/>
</dbReference>
<feature type="transmembrane region" description="Helical" evidence="7">
    <location>
        <begin position="6"/>
        <end position="22"/>
    </location>
</feature>
<organism evidence="8 9">
    <name type="scientific">Cryoendolithus antarcticus</name>
    <dbReference type="NCBI Taxonomy" id="1507870"/>
    <lineage>
        <taxon>Eukaryota</taxon>
        <taxon>Fungi</taxon>
        <taxon>Dikarya</taxon>
        <taxon>Ascomycota</taxon>
        <taxon>Pezizomycotina</taxon>
        <taxon>Dothideomycetes</taxon>
        <taxon>Dothideomycetidae</taxon>
        <taxon>Cladosporiales</taxon>
        <taxon>Cladosporiaceae</taxon>
        <taxon>Cryoendolithus</taxon>
    </lineage>
</organism>
<evidence type="ECO:0000256" key="3">
    <source>
        <dbReference type="ARBA" id="ARBA00022692"/>
    </source>
</evidence>
<keyword evidence="9" id="KW-1185">Reference proteome</keyword>
<sequence>MCGSDILLGFLAILFPPLAVWVKRGLCSVDSLINIALCMLGFLPGLLHAWYIITVTPDPTYEPIGDEERGGTVSYYVVQGQPQYAPGGQPQHGYGTVNSAPSNQFPGHQSGFVQHPSTAPAAAGSSAQQGEEVPPSYSQAVAGDHKIGLIHVKSEDYFRLPSGMMAAIDTMQLHDATTATFKHPGCEVEIDPWWFPEGSRTPWTGTLKNQSFGYVCTITERGGCTGGNATRAQADGFRWCSPAEAWRLMKRSEPTSEVGELVRRRDLYVLAAFLRMREYLRTAAAE</sequence>
<dbReference type="OrthoDB" id="2802411at2759"/>
<feature type="region of interest" description="Disordered" evidence="6">
    <location>
        <begin position="105"/>
        <end position="139"/>
    </location>
</feature>
<dbReference type="STRING" id="1507870.A0A1V8TDW6"/>
<protein>
    <recommendedName>
        <fullName evidence="10">Stress response RCI peptide</fullName>
    </recommendedName>
</protein>
<reference evidence="9" key="1">
    <citation type="submission" date="2017-03" db="EMBL/GenBank/DDBJ databases">
        <title>Genomes of endolithic fungi from Antarctica.</title>
        <authorList>
            <person name="Coleine C."/>
            <person name="Masonjones S."/>
            <person name="Stajich J.E."/>
        </authorList>
    </citation>
    <scope>NUCLEOTIDE SEQUENCE [LARGE SCALE GENOMIC DNA]</scope>
    <source>
        <strain evidence="9">CCFEE 5527</strain>
    </source>
</reference>
<feature type="transmembrane region" description="Helical" evidence="7">
    <location>
        <begin position="34"/>
        <end position="53"/>
    </location>
</feature>
<feature type="compositionally biased region" description="Low complexity" evidence="6">
    <location>
        <begin position="121"/>
        <end position="132"/>
    </location>
</feature>
<feature type="compositionally biased region" description="Polar residues" evidence="6">
    <location>
        <begin position="105"/>
        <end position="117"/>
    </location>
</feature>
<evidence type="ECO:0000313" key="9">
    <source>
        <dbReference type="Proteomes" id="UP000192596"/>
    </source>
</evidence>
<comment type="caution">
    <text evidence="8">The sequence shown here is derived from an EMBL/GenBank/DDBJ whole genome shotgun (WGS) entry which is preliminary data.</text>
</comment>
<evidence type="ECO:0000256" key="5">
    <source>
        <dbReference type="ARBA" id="ARBA00023136"/>
    </source>
</evidence>
<dbReference type="AlphaFoldDB" id="A0A1V8TDW6"/>
<comment type="similarity">
    <text evidence="2">Belongs to the UPF0057 (PMP3) family.</text>
</comment>
<dbReference type="Pfam" id="PF01679">
    <property type="entry name" value="Pmp3"/>
    <property type="match status" value="1"/>
</dbReference>
<accession>A0A1V8TDW6</accession>
<keyword evidence="3 7" id="KW-0812">Transmembrane</keyword>
<evidence type="ECO:0000256" key="1">
    <source>
        <dbReference type="ARBA" id="ARBA00004370"/>
    </source>
</evidence>
<evidence type="ECO:0000256" key="6">
    <source>
        <dbReference type="SAM" id="MobiDB-lite"/>
    </source>
</evidence>
<comment type="subcellular location">
    <subcellularLocation>
        <location evidence="1">Membrane</location>
    </subcellularLocation>
</comment>
<dbReference type="InParanoid" id="A0A1V8TDW6"/>
<evidence type="ECO:0000313" key="8">
    <source>
        <dbReference type="EMBL" id="OQO09402.1"/>
    </source>
</evidence>
<dbReference type="PANTHER" id="PTHR21659:SF57">
    <property type="entry name" value="PLASMA MEMBRANE PROTEOLIPID 31"/>
    <property type="match status" value="1"/>
</dbReference>
<evidence type="ECO:0008006" key="10">
    <source>
        <dbReference type="Google" id="ProtNLM"/>
    </source>
</evidence>
<dbReference type="EMBL" id="NAJO01000010">
    <property type="protein sequence ID" value="OQO09402.1"/>
    <property type="molecule type" value="Genomic_DNA"/>
</dbReference>
<dbReference type="Proteomes" id="UP000192596">
    <property type="component" value="Unassembled WGS sequence"/>
</dbReference>
<dbReference type="PANTHER" id="PTHR21659">
    <property type="entry name" value="HYDROPHOBIC PROTEIN RCI2 LOW TEMPERATURE AND SALT RESPONSIVE PROTEIN LTI6 -RELATED"/>
    <property type="match status" value="1"/>
</dbReference>